<dbReference type="SUPFAM" id="SSF53271">
    <property type="entry name" value="PRTase-like"/>
    <property type="match status" value="2"/>
</dbReference>
<reference evidence="9" key="1">
    <citation type="submission" date="2019-11" db="EMBL/GenBank/DDBJ databases">
        <authorList>
            <person name="Feng L."/>
        </authorList>
    </citation>
    <scope>NUCLEOTIDE SEQUENCE</scope>
    <source>
        <strain evidence="9">CnexileLFYP112</strain>
    </source>
</reference>
<dbReference type="NCBIfam" id="NF005299">
    <property type="entry name" value="PRK06827.1"/>
    <property type="match status" value="1"/>
</dbReference>
<keyword evidence="2 9" id="KW-0808">Transferase</keyword>
<dbReference type="Gene3D" id="3.40.50.2020">
    <property type="match status" value="2"/>
</dbReference>
<dbReference type="PANTHER" id="PTHR10210:SF32">
    <property type="entry name" value="RIBOSE-PHOSPHATE PYROPHOSPHOKINASE 2"/>
    <property type="match status" value="1"/>
</dbReference>
<dbReference type="GO" id="GO:0000287">
    <property type="term" value="F:magnesium ion binding"/>
    <property type="evidence" value="ECO:0007669"/>
    <property type="project" value="InterPro"/>
</dbReference>
<name>A0A6N2RWV7_9FIRM</name>
<dbReference type="GO" id="GO:0002189">
    <property type="term" value="C:ribose phosphate diphosphokinase complex"/>
    <property type="evidence" value="ECO:0007669"/>
    <property type="project" value="TreeGrafter"/>
</dbReference>
<evidence type="ECO:0000256" key="1">
    <source>
        <dbReference type="ARBA" id="ARBA00013247"/>
    </source>
</evidence>
<keyword evidence="3" id="KW-0545">Nucleotide biosynthesis</keyword>
<keyword evidence="5 9" id="KW-0418">Kinase</keyword>
<dbReference type="Pfam" id="PF13793">
    <property type="entry name" value="Pribosyltran_N"/>
    <property type="match status" value="1"/>
</dbReference>
<dbReference type="EMBL" id="CACRTG010000002">
    <property type="protein sequence ID" value="VYS85803.1"/>
    <property type="molecule type" value="Genomic_DNA"/>
</dbReference>
<evidence type="ECO:0000313" key="9">
    <source>
        <dbReference type="EMBL" id="VYS85803.1"/>
    </source>
</evidence>
<evidence type="ECO:0000256" key="2">
    <source>
        <dbReference type="ARBA" id="ARBA00022679"/>
    </source>
</evidence>
<dbReference type="Pfam" id="PF14572">
    <property type="entry name" value="Pribosyl_synth"/>
    <property type="match status" value="1"/>
</dbReference>
<dbReference type="InterPro" id="IPR029099">
    <property type="entry name" value="Pribosyltran_N"/>
</dbReference>
<dbReference type="GO" id="GO:0005737">
    <property type="term" value="C:cytoplasm"/>
    <property type="evidence" value="ECO:0007669"/>
    <property type="project" value="TreeGrafter"/>
</dbReference>
<dbReference type="GO" id="GO:0005524">
    <property type="term" value="F:ATP binding"/>
    <property type="evidence" value="ECO:0007669"/>
    <property type="project" value="UniProtKB-KW"/>
</dbReference>
<protein>
    <recommendedName>
        <fullName evidence="1">ribose-phosphate diphosphokinase</fullName>
        <ecNumber evidence="1">2.7.6.1</ecNumber>
    </recommendedName>
</protein>
<dbReference type="EC" id="2.7.6.1" evidence="1"/>
<accession>A0A6N2RWV7</accession>
<dbReference type="CDD" id="cd06223">
    <property type="entry name" value="PRTases_typeI"/>
    <property type="match status" value="1"/>
</dbReference>
<proteinExistence type="predicted"/>
<dbReference type="NCBIfam" id="TIGR01251">
    <property type="entry name" value="ribP_PPkin"/>
    <property type="match status" value="1"/>
</dbReference>
<dbReference type="GO" id="GO:0004749">
    <property type="term" value="F:ribose phosphate diphosphokinase activity"/>
    <property type="evidence" value="ECO:0007669"/>
    <property type="project" value="UniProtKB-EC"/>
</dbReference>
<dbReference type="InterPro" id="IPR005946">
    <property type="entry name" value="Rib-P_diPkinase"/>
</dbReference>
<keyword evidence="6" id="KW-0067">ATP-binding</keyword>
<evidence type="ECO:0000256" key="6">
    <source>
        <dbReference type="ARBA" id="ARBA00022840"/>
    </source>
</evidence>
<dbReference type="InterPro" id="IPR000836">
    <property type="entry name" value="PRTase_dom"/>
</dbReference>
<dbReference type="GO" id="GO:0016301">
    <property type="term" value="F:kinase activity"/>
    <property type="evidence" value="ECO:0007669"/>
    <property type="project" value="UniProtKB-KW"/>
</dbReference>
<keyword evidence="4" id="KW-0547">Nucleotide-binding</keyword>
<dbReference type="PANTHER" id="PTHR10210">
    <property type="entry name" value="RIBOSE-PHOSPHATE DIPHOSPHOKINASE FAMILY MEMBER"/>
    <property type="match status" value="1"/>
</dbReference>
<dbReference type="AlphaFoldDB" id="A0A6N2RWV7"/>
<feature type="domain" description="Ribose-phosphate pyrophosphokinase N-terminal" evidence="8">
    <location>
        <begin position="16"/>
        <end position="166"/>
    </location>
</feature>
<evidence type="ECO:0000256" key="3">
    <source>
        <dbReference type="ARBA" id="ARBA00022727"/>
    </source>
</evidence>
<organism evidence="9">
    <name type="scientific">[Clostridium] nexile</name>
    <dbReference type="NCBI Taxonomy" id="29361"/>
    <lineage>
        <taxon>Bacteria</taxon>
        <taxon>Bacillati</taxon>
        <taxon>Bacillota</taxon>
        <taxon>Clostridia</taxon>
        <taxon>Lachnospirales</taxon>
        <taxon>Lachnospiraceae</taxon>
        <taxon>Tyzzerella</taxon>
    </lineage>
</organism>
<dbReference type="GO" id="GO:0006164">
    <property type="term" value="P:purine nucleotide biosynthetic process"/>
    <property type="evidence" value="ECO:0007669"/>
    <property type="project" value="TreeGrafter"/>
</dbReference>
<gene>
    <name evidence="9" type="primary">prs_1</name>
    <name evidence="9" type="ORF">CNLFYP112_01068</name>
</gene>
<comment type="catalytic activity">
    <reaction evidence="7">
        <text>D-ribose 5-phosphate + ATP = 5-phospho-alpha-D-ribose 1-diphosphate + AMP + H(+)</text>
        <dbReference type="Rhea" id="RHEA:15609"/>
        <dbReference type="ChEBI" id="CHEBI:15378"/>
        <dbReference type="ChEBI" id="CHEBI:30616"/>
        <dbReference type="ChEBI" id="CHEBI:58017"/>
        <dbReference type="ChEBI" id="CHEBI:78346"/>
        <dbReference type="ChEBI" id="CHEBI:456215"/>
        <dbReference type="EC" id="2.7.6.1"/>
    </reaction>
</comment>
<evidence type="ECO:0000256" key="5">
    <source>
        <dbReference type="ARBA" id="ARBA00022777"/>
    </source>
</evidence>
<sequence length="392" mass="44412">MANITLLEKALPIAPLKIAALDSCKELGQKVNDYIVSFRQNAVEKWPDSASIANYRLENYLVDSACPRFGSGEAKGMLRESIRGTDLFIMVDVCNYSLTYSVNGHKNHMSPDDHYQDLKRIISAATGKARRINVIMPFLYESRQHKRTKRESLDCAFALEELTAMGVSNIITFDAHDPRVQNAIPLKGFDNFTPPYQFMKALLRAEPDLKVDKDHLMIISPDEGAMHRAVYFSNVLGVDMGMFYKRRDYSTIVNGKNPIVAHEFLGDDLAGKNAIIIDDMISSGESMLDVAKQIKERGANRVFVCTTFGLFTDGFAKFDDYYEKGYIDRVITTNLTYLPSELYEKPYFVMADMSKFLALIIDSLNHDITIGSVMNPTDKIHKLLEKHQKNQR</sequence>
<evidence type="ECO:0000256" key="4">
    <source>
        <dbReference type="ARBA" id="ARBA00022741"/>
    </source>
</evidence>
<evidence type="ECO:0000256" key="7">
    <source>
        <dbReference type="ARBA" id="ARBA00049535"/>
    </source>
</evidence>
<dbReference type="GO" id="GO:0006015">
    <property type="term" value="P:5-phosphoribose 1-diphosphate biosynthetic process"/>
    <property type="evidence" value="ECO:0007669"/>
    <property type="project" value="TreeGrafter"/>
</dbReference>
<evidence type="ECO:0000259" key="8">
    <source>
        <dbReference type="Pfam" id="PF13793"/>
    </source>
</evidence>
<dbReference type="InterPro" id="IPR029057">
    <property type="entry name" value="PRTase-like"/>
</dbReference>